<name>A0ABN0QXT3_MYCUL</name>
<dbReference type="Proteomes" id="UP000020681">
    <property type="component" value="Unassembled WGS sequence"/>
</dbReference>
<gene>
    <name evidence="2" type="ORF">I551_3982</name>
</gene>
<evidence type="ECO:0000313" key="2">
    <source>
        <dbReference type="EMBL" id="EUA89615.1"/>
    </source>
</evidence>
<evidence type="ECO:0000313" key="3">
    <source>
        <dbReference type="Proteomes" id="UP000020681"/>
    </source>
</evidence>
<evidence type="ECO:0000256" key="1">
    <source>
        <dbReference type="SAM" id="MobiDB-lite"/>
    </source>
</evidence>
<comment type="caution">
    <text evidence="2">The sequence shown here is derived from an EMBL/GenBank/DDBJ whole genome shotgun (WGS) entry which is preliminary data.</text>
</comment>
<dbReference type="EMBL" id="JAOL01000120">
    <property type="protein sequence ID" value="EUA89615.1"/>
    <property type="molecule type" value="Genomic_DNA"/>
</dbReference>
<protein>
    <submittedName>
        <fullName evidence="2">Uncharacterized protein</fullName>
    </submittedName>
</protein>
<sequence length="89" mass="9387">MGTFDLDNLLAVDLAEGVEGGAGPSDTNGTVTTASSTPNTTIGTSATINVNIRLFTPHTLDGLSRCRFSYKHDGASRFLFPGGYRWGYG</sequence>
<feature type="region of interest" description="Disordered" evidence="1">
    <location>
        <begin position="18"/>
        <end position="42"/>
    </location>
</feature>
<proteinExistence type="predicted"/>
<feature type="compositionally biased region" description="Low complexity" evidence="1">
    <location>
        <begin position="30"/>
        <end position="42"/>
    </location>
</feature>
<keyword evidence="3" id="KW-1185">Reference proteome</keyword>
<accession>A0ABN0QXT3</accession>
<reference evidence="2 3" key="1">
    <citation type="submission" date="2014-01" db="EMBL/GenBank/DDBJ databases">
        <authorList>
            <person name="Dobos K."/>
            <person name="Lenaerts A."/>
            <person name="Ordway D."/>
            <person name="DeGroote M.A."/>
            <person name="Parker T."/>
            <person name="Sizemore C."/>
            <person name="Tallon L.J."/>
            <person name="Sadzewicz L.K."/>
            <person name="Sengamalay N."/>
            <person name="Fraser C.M."/>
            <person name="Hine E."/>
            <person name="Shefchek K.A."/>
            <person name="Das S.P."/>
            <person name="Tettelin H."/>
        </authorList>
    </citation>
    <scope>NUCLEOTIDE SEQUENCE [LARGE SCALE GENOMIC DNA]</scope>
    <source>
        <strain evidence="2 3">Harvey</strain>
    </source>
</reference>
<organism evidence="2 3">
    <name type="scientific">Mycobacterium ulcerans str. Harvey</name>
    <dbReference type="NCBI Taxonomy" id="1299332"/>
    <lineage>
        <taxon>Bacteria</taxon>
        <taxon>Bacillati</taxon>
        <taxon>Actinomycetota</taxon>
        <taxon>Actinomycetes</taxon>
        <taxon>Mycobacteriales</taxon>
        <taxon>Mycobacteriaceae</taxon>
        <taxon>Mycobacterium</taxon>
        <taxon>Mycobacterium ulcerans group</taxon>
    </lineage>
</organism>